<organism evidence="2 3">
    <name type="scientific">Microvirga splendida</name>
    <dbReference type="NCBI Taxonomy" id="2795727"/>
    <lineage>
        <taxon>Bacteria</taxon>
        <taxon>Pseudomonadati</taxon>
        <taxon>Pseudomonadota</taxon>
        <taxon>Alphaproteobacteria</taxon>
        <taxon>Hyphomicrobiales</taxon>
        <taxon>Methylobacteriaceae</taxon>
        <taxon>Microvirga</taxon>
    </lineage>
</organism>
<reference evidence="3" key="1">
    <citation type="submission" date="2020-12" db="EMBL/GenBank/DDBJ databases">
        <title>Hymenobacter sp.</title>
        <authorList>
            <person name="Kim M.K."/>
        </authorList>
    </citation>
    <scope>NUCLEOTIDE SEQUENCE [LARGE SCALE GENOMIC DNA]</scope>
    <source>
        <strain evidence="3">BT325</strain>
    </source>
</reference>
<dbReference type="EMBL" id="JAELXT010000026">
    <property type="protein sequence ID" value="MBJ6127477.1"/>
    <property type="molecule type" value="Genomic_DNA"/>
</dbReference>
<accession>A0ABS0Y5B3</accession>
<keyword evidence="1" id="KW-0812">Transmembrane</keyword>
<comment type="caution">
    <text evidence="2">The sequence shown here is derived from an EMBL/GenBank/DDBJ whole genome shotgun (WGS) entry which is preliminary data.</text>
</comment>
<gene>
    <name evidence="2" type="ORF">JAO75_18915</name>
</gene>
<keyword evidence="1" id="KW-0472">Membrane</keyword>
<protein>
    <submittedName>
        <fullName evidence="2">Uncharacterized protein</fullName>
    </submittedName>
</protein>
<dbReference type="RefSeq" id="WP_199050701.1">
    <property type="nucleotide sequence ID" value="NZ_JAELXT010000026.1"/>
</dbReference>
<evidence type="ECO:0000256" key="1">
    <source>
        <dbReference type="SAM" id="Phobius"/>
    </source>
</evidence>
<keyword evidence="1" id="KW-1133">Transmembrane helix</keyword>
<dbReference type="Proteomes" id="UP000620670">
    <property type="component" value="Unassembled WGS sequence"/>
</dbReference>
<name>A0ABS0Y5B3_9HYPH</name>
<evidence type="ECO:0000313" key="3">
    <source>
        <dbReference type="Proteomes" id="UP000620670"/>
    </source>
</evidence>
<proteinExistence type="predicted"/>
<evidence type="ECO:0000313" key="2">
    <source>
        <dbReference type="EMBL" id="MBJ6127477.1"/>
    </source>
</evidence>
<feature type="transmembrane region" description="Helical" evidence="1">
    <location>
        <begin position="27"/>
        <end position="60"/>
    </location>
</feature>
<keyword evidence="3" id="KW-1185">Reference proteome</keyword>
<sequence length="89" mass="9734">MQMHYADRSATTGSGRVWDPLSRLAGLLLAGAVLLAVILVGLFVVLPIMLVGSIALSFCLRRRLRRAQRGQPEDGVIDAEYTVVERRLG</sequence>